<feature type="non-terminal residue" evidence="1">
    <location>
        <position position="69"/>
    </location>
</feature>
<dbReference type="EMBL" id="UINC01231882">
    <property type="protein sequence ID" value="SVE64613.1"/>
    <property type="molecule type" value="Genomic_DNA"/>
</dbReference>
<proteinExistence type="predicted"/>
<organism evidence="1">
    <name type="scientific">marine metagenome</name>
    <dbReference type="NCBI Taxonomy" id="408172"/>
    <lineage>
        <taxon>unclassified sequences</taxon>
        <taxon>metagenomes</taxon>
        <taxon>ecological metagenomes</taxon>
    </lineage>
</organism>
<protein>
    <submittedName>
        <fullName evidence="1">Uncharacterized protein</fullName>
    </submittedName>
</protein>
<dbReference type="AlphaFoldDB" id="A0A383F7I7"/>
<reference evidence="1" key="1">
    <citation type="submission" date="2018-05" db="EMBL/GenBank/DDBJ databases">
        <authorList>
            <person name="Lanie J.A."/>
            <person name="Ng W.-L."/>
            <person name="Kazmierczak K.M."/>
            <person name="Andrzejewski T.M."/>
            <person name="Davidsen T.M."/>
            <person name="Wayne K.J."/>
            <person name="Tettelin H."/>
            <person name="Glass J.I."/>
            <person name="Rusch D."/>
            <person name="Podicherti R."/>
            <person name="Tsui H.-C.T."/>
            <person name="Winkler M.E."/>
        </authorList>
    </citation>
    <scope>NUCLEOTIDE SEQUENCE</scope>
</reference>
<evidence type="ECO:0000313" key="1">
    <source>
        <dbReference type="EMBL" id="SVE64613.1"/>
    </source>
</evidence>
<gene>
    <name evidence="1" type="ORF">METZ01_LOCUS517467</name>
</gene>
<accession>A0A383F7I7</accession>
<sequence>VYYHDNDHGYLDNAQAYVSSELSHSSNELISHHNRQWLVLVSYPDGQWVDTGRMIMRESGLISDPERVF</sequence>
<feature type="non-terminal residue" evidence="1">
    <location>
        <position position="1"/>
    </location>
</feature>
<name>A0A383F7I7_9ZZZZ</name>